<evidence type="ECO:0000313" key="1">
    <source>
        <dbReference type="EMBL" id="KAF5755783.1"/>
    </source>
</evidence>
<sequence>MIILQLCVSDLNLPLKKKKKKINDWILKPAMDLKIQMSNRCYANYRHGSGQRREKVEII</sequence>
<comment type="caution">
    <text evidence="1">The sequence shown here is derived from an EMBL/GenBank/DDBJ whole genome shotgun (WGS) entry which is preliminary data.</text>
</comment>
<reference evidence="1" key="1">
    <citation type="journal article" date="2017" name="Nature">
        <title>The sunflower genome provides insights into oil metabolism, flowering and Asterid evolution.</title>
        <authorList>
            <person name="Badouin H."/>
            <person name="Gouzy J."/>
            <person name="Grassa C.J."/>
            <person name="Murat F."/>
            <person name="Staton S.E."/>
            <person name="Cottret L."/>
            <person name="Lelandais-Briere C."/>
            <person name="Owens G.L."/>
            <person name="Carrere S."/>
            <person name="Mayjonade B."/>
            <person name="Legrand L."/>
            <person name="Gill N."/>
            <person name="Kane N.C."/>
            <person name="Bowers J.E."/>
            <person name="Hubner S."/>
            <person name="Bellec A."/>
            <person name="Berard A."/>
            <person name="Berges H."/>
            <person name="Blanchet N."/>
            <person name="Boniface M.C."/>
            <person name="Brunel D."/>
            <person name="Catrice O."/>
            <person name="Chaidir N."/>
            <person name="Claudel C."/>
            <person name="Donnadieu C."/>
            <person name="Faraut T."/>
            <person name="Fievet G."/>
            <person name="Helmstetter N."/>
            <person name="King M."/>
            <person name="Knapp S.J."/>
            <person name="Lai Z."/>
            <person name="Le Paslier M.C."/>
            <person name="Lippi Y."/>
            <person name="Lorenzon L."/>
            <person name="Mandel J.R."/>
            <person name="Marage G."/>
            <person name="Marchand G."/>
            <person name="Marquand E."/>
            <person name="Bret-Mestries E."/>
            <person name="Morien E."/>
            <person name="Nambeesan S."/>
            <person name="Nguyen T."/>
            <person name="Pegot-Espagnet P."/>
            <person name="Pouilly N."/>
            <person name="Raftis F."/>
            <person name="Sallet E."/>
            <person name="Schiex T."/>
            <person name="Thomas J."/>
            <person name="Vandecasteele C."/>
            <person name="Vares D."/>
            <person name="Vear F."/>
            <person name="Vautrin S."/>
            <person name="Crespi M."/>
            <person name="Mangin B."/>
            <person name="Burke J.M."/>
            <person name="Salse J."/>
            <person name="Munos S."/>
            <person name="Vincourt P."/>
            <person name="Rieseberg L.H."/>
            <person name="Langlade N.B."/>
        </authorList>
    </citation>
    <scope>NUCLEOTIDE SEQUENCE</scope>
    <source>
        <tissue evidence="1">Leaves</tissue>
    </source>
</reference>
<dbReference type="EMBL" id="MNCJ02000332">
    <property type="protein sequence ID" value="KAF5755783.1"/>
    <property type="molecule type" value="Genomic_DNA"/>
</dbReference>
<keyword evidence="2" id="KW-1185">Reference proteome</keyword>
<reference evidence="1" key="2">
    <citation type="submission" date="2020-06" db="EMBL/GenBank/DDBJ databases">
        <title>Helianthus annuus Genome sequencing and assembly Release 2.</title>
        <authorList>
            <person name="Gouzy J."/>
            <person name="Langlade N."/>
            <person name="Munos S."/>
        </authorList>
    </citation>
    <scope>NUCLEOTIDE SEQUENCE</scope>
    <source>
        <tissue evidence="1">Leaves</tissue>
    </source>
</reference>
<protein>
    <submittedName>
        <fullName evidence="1">Uncharacterized protein</fullName>
    </submittedName>
</protein>
<dbReference type="Gramene" id="mRNA:HanXRQr2_Chr17g0806691">
    <property type="protein sequence ID" value="CDS:HanXRQr2_Chr17g0806691.1"/>
    <property type="gene ID" value="HanXRQr2_Chr17g0806691"/>
</dbReference>
<evidence type="ECO:0000313" key="2">
    <source>
        <dbReference type="Proteomes" id="UP000215914"/>
    </source>
</evidence>
<organism evidence="1 2">
    <name type="scientific">Helianthus annuus</name>
    <name type="common">Common sunflower</name>
    <dbReference type="NCBI Taxonomy" id="4232"/>
    <lineage>
        <taxon>Eukaryota</taxon>
        <taxon>Viridiplantae</taxon>
        <taxon>Streptophyta</taxon>
        <taxon>Embryophyta</taxon>
        <taxon>Tracheophyta</taxon>
        <taxon>Spermatophyta</taxon>
        <taxon>Magnoliopsida</taxon>
        <taxon>eudicotyledons</taxon>
        <taxon>Gunneridae</taxon>
        <taxon>Pentapetalae</taxon>
        <taxon>asterids</taxon>
        <taxon>campanulids</taxon>
        <taxon>Asterales</taxon>
        <taxon>Asteraceae</taxon>
        <taxon>Asteroideae</taxon>
        <taxon>Heliantheae alliance</taxon>
        <taxon>Heliantheae</taxon>
        <taxon>Helianthus</taxon>
    </lineage>
</organism>
<dbReference type="AlphaFoldDB" id="A0A9K3DKE3"/>
<accession>A0A9K3DKE3</accession>
<proteinExistence type="predicted"/>
<name>A0A9K3DKE3_HELAN</name>
<dbReference type="Proteomes" id="UP000215914">
    <property type="component" value="Unassembled WGS sequence"/>
</dbReference>
<gene>
    <name evidence="1" type="ORF">HanXRQr2_Chr17g0806691</name>
</gene>